<reference evidence="2 3" key="1">
    <citation type="submission" date="2020-08" db="EMBL/GenBank/DDBJ databases">
        <title>Cohnella phylogeny.</title>
        <authorList>
            <person name="Dunlap C."/>
        </authorList>
    </citation>
    <scope>NUCLEOTIDE SEQUENCE [LARGE SCALE GENOMIC DNA]</scope>
    <source>
        <strain evidence="2 3">DSM 28246</strain>
    </source>
</reference>
<dbReference type="SUPFAM" id="SSF81296">
    <property type="entry name" value="E set domains"/>
    <property type="match status" value="2"/>
</dbReference>
<keyword evidence="1" id="KW-0732">Signal</keyword>
<name>A0A7X0RWM5_9BACL</name>
<dbReference type="RefSeq" id="WP_185671664.1">
    <property type="nucleotide sequence ID" value="NZ_JACJVP010000041.1"/>
</dbReference>
<feature type="chain" id="PRO_5031513157" evidence="1">
    <location>
        <begin position="35"/>
        <end position="1336"/>
    </location>
</feature>
<gene>
    <name evidence="2" type="ORF">H7C19_24340</name>
</gene>
<comment type="caution">
    <text evidence="2">The sequence shown here is derived from an EMBL/GenBank/DDBJ whole genome shotgun (WGS) entry which is preliminary data.</text>
</comment>
<dbReference type="EMBL" id="JACJVP010000041">
    <property type="protein sequence ID" value="MBB6673816.1"/>
    <property type="molecule type" value="Genomic_DNA"/>
</dbReference>
<dbReference type="InterPro" id="IPR014756">
    <property type="entry name" value="Ig_E-set"/>
</dbReference>
<dbReference type="Proteomes" id="UP000547209">
    <property type="component" value="Unassembled WGS sequence"/>
</dbReference>
<feature type="signal peptide" evidence="1">
    <location>
        <begin position="1"/>
        <end position="34"/>
    </location>
</feature>
<evidence type="ECO:0000256" key="1">
    <source>
        <dbReference type="SAM" id="SignalP"/>
    </source>
</evidence>
<proteinExistence type="predicted"/>
<keyword evidence="3" id="KW-1185">Reference proteome</keyword>
<evidence type="ECO:0000313" key="3">
    <source>
        <dbReference type="Proteomes" id="UP000547209"/>
    </source>
</evidence>
<dbReference type="Gene3D" id="2.60.40.10">
    <property type="entry name" value="Immunoglobulins"/>
    <property type="match status" value="2"/>
</dbReference>
<sequence length="1336" mass="144754">MKPFVKSLSARILVVALVLALLPPGFLKTPQAHAEPYIVPIINDSFDSGTQPQGWAVKNANDAGNTAVLENGKLKLMKSTANTNYLSLDKSLGTPFTPGVNHDRLGIEYKVQVVRSDGAAIGFPLLTDAANGNKQPFNGQIVPGSTGLAYKIHNGSVMQNVYDPTDPKRAFVFDPGQEYTFKHVLNYESGKHDLYINGNLVASQFQFLNPVTASDKISLILGGKDVEILLDDFKVYRITDVPPTTDPLPQYPGFPVYQASKNKLLTGGVGGFGMLAAYAAPGPGQVLVRRTTQVPAKEPFKPIALARVFDPEGRLVAWHEFTDQSTGTAEQTLDIPDGPAGIYRVSFSGGRDGDLLEIALPETEVWGVRGEMALGVTATTPRTSYLYLPRTVNTFFMESMGIPTARVYDDQGAWLGTPANHNGRFTFSVNHAPADTVWQLQIDAASGEALVFDGVPALLTPTKEAALALKGGTVEADGLLVAGPVQAKVRNAMKALQQEDLTVNLTFPTEVPADLENPIVEALNYGKYGFLMGMKPALDRQTMNADSPYYGAILDVDPNNKPNPIPEPLSWETFLHPAILSPWDAENLATAVATPGTLNPAYGNRALANRAALAAMYHLVSTQGDDYIRENNLQNGTAPLTHAFFVYRNVAKTFALIKDDLSPAVRDAYRDALISTGDRMGDYKGYQSNQWLHTIDGHLYTYLATGEARFLGYFERMMTSYVEGTHGANSKFGQHPAGYFLEEYGPDGNYGSMNEYELTSLYYEYRELPEAKPALAEKMRNAIQKDLEFQSYYWLPQPSGVANGTFLSPSAMNARTLSYLSVPSYPGLFLAHPDFPLALARYNKIKEPAAGAGDAQIFPHLINNEDWAKRLLEWAIPKKDTFYDNTNGTWASDLHKAYERPDTVEPAVLPVDQQRGTWTLPGNVAWKRGNLYGAVFYDITGADAIPAQSRVGGGPTVFWSEGTGTVVNSTKNSRSGAVNTVDDLSFTGIYGYDNNGNLFSSGKERSSFNWIEEGESFEIKSALASPGGDLTWKYELGDDATTITVTLNAIGKLHDTYLNLPIAMKEPGAVVEGPSGGTTVFRLGDSSMTIALPEGTAAGFGADISTFAGTVKPLRIALPADGTPLTFRLYADDGSDVPDDGASTAAPGKPVLSNDNGYDTGLMDGNYKVTMNMWHGDNGSLYKLYENDVLIDKKKLADLSPSAQTAETAIGGRKNGVYRYVAELANRFGTARSDTMTVEVTDAAPGKPVLSNDNWDHDGNFKVVANLWWGTNGTTYKLYENGILIDTQTLADHTPSAQTAATTVTGRPPGVYEYRAELVNDAGTVSSDKMIVQVNG</sequence>
<protein>
    <submittedName>
        <fullName evidence="2">Uncharacterized protein</fullName>
    </submittedName>
</protein>
<accession>A0A7X0RWM5</accession>
<organism evidence="2 3">
    <name type="scientific">Cohnella nanjingensis</name>
    <dbReference type="NCBI Taxonomy" id="1387779"/>
    <lineage>
        <taxon>Bacteria</taxon>
        <taxon>Bacillati</taxon>
        <taxon>Bacillota</taxon>
        <taxon>Bacilli</taxon>
        <taxon>Bacillales</taxon>
        <taxon>Paenibacillaceae</taxon>
        <taxon>Cohnella</taxon>
    </lineage>
</organism>
<evidence type="ECO:0000313" key="2">
    <source>
        <dbReference type="EMBL" id="MBB6673816.1"/>
    </source>
</evidence>
<dbReference type="InterPro" id="IPR013783">
    <property type="entry name" value="Ig-like_fold"/>
</dbReference>